<organism evidence="1 2">
    <name type="scientific">Saprolegnia diclina (strain VS20)</name>
    <dbReference type="NCBI Taxonomy" id="1156394"/>
    <lineage>
        <taxon>Eukaryota</taxon>
        <taxon>Sar</taxon>
        <taxon>Stramenopiles</taxon>
        <taxon>Oomycota</taxon>
        <taxon>Saprolegniomycetes</taxon>
        <taxon>Saprolegniales</taxon>
        <taxon>Saprolegniaceae</taxon>
        <taxon>Saprolegnia</taxon>
    </lineage>
</organism>
<gene>
    <name evidence="1" type="ORF">SDRG_11989</name>
</gene>
<dbReference type="VEuPathDB" id="FungiDB:SDRG_11989"/>
<dbReference type="Pfam" id="PF07173">
    <property type="entry name" value="GRDP-like"/>
    <property type="match status" value="1"/>
</dbReference>
<evidence type="ECO:0000313" key="2">
    <source>
        <dbReference type="Proteomes" id="UP000030762"/>
    </source>
</evidence>
<dbReference type="InParanoid" id="T0PXZ9"/>
<dbReference type="GeneID" id="19952716"/>
<dbReference type="EMBL" id="JH767176">
    <property type="protein sequence ID" value="EQC30414.1"/>
    <property type="molecule type" value="Genomic_DNA"/>
</dbReference>
<dbReference type="OrthoDB" id="10494177at2759"/>
<protein>
    <submittedName>
        <fullName evidence="1">Uncharacterized protein</fullName>
    </submittedName>
</protein>
<dbReference type="OMA" id="CAAWYKA"/>
<evidence type="ECO:0000313" key="1">
    <source>
        <dbReference type="EMBL" id="EQC30414.1"/>
    </source>
</evidence>
<accession>T0PXZ9</accession>
<dbReference type="RefSeq" id="XP_008616267.1">
    <property type="nucleotide sequence ID" value="XM_008618045.1"/>
</dbReference>
<keyword evidence="2" id="KW-1185">Reference proteome</keyword>
<name>T0PXZ9_SAPDV</name>
<dbReference type="InterPro" id="IPR009836">
    <property type="entry name" value="GRDP-like"/>
</dbReference>
<reference evidence="1 2" key="1">
    <citation type="submission" date="2012-04" db="EMBL/GenBank/DDBJ databases">
        <title>The Genome Sequence of Saprolegnia declina VS20.</title>
        <authorList>
            <consortium name="The Broad Institute Genome Sequencing Platform"/>
            <person name="Russ C."/>
            <person name="Nusbaum C."/>
            <person name="Tyler B."/>
            <person name="van West P."/>
            <person name="Dieguez-Uribeondo J."/>
            <person name="de Bruijn I."/>
            <person name="Tripathy S."/>
            <person name="Jiang R."/>
            <person name="Young S.K."/>
            <person name="Zeng Q."/>
            <person name="Gargeya S."/>
            <person name="Fitzgerald M."/>
            <person name="Haas B."/>
            <person name="Abouelleil A."/>
            <person name="Alvarado L."/>
            <person name="Arachchi H.M."/>
            <person name="Berlin A."/>
            <person name="Chapman S.B."/>
            <person name="Goldberg J."/>
            <person name="Griggs A."/>
            <person name="Gujja S."/>
            <person name="Hansen M."/>
            <person name="Howarth C."/>
            <person name="Imamovic A."/>
            <person name="Larimer J."/>
            <person name="McCowen C."/>
            <person name="Montmayeur A."/>
            <person name="Murphy C."/>
            <person name="Neiman D."/>
            <person name="Pearson M."/>
            <person name="Priest M."/>
            <person name="Roberts A."/>
            <person name="Saif S."/>
            <person name="Shea T."/>
            <person name="Sisk P."/>
            <person name="Sykes S."/>
            <person name="Wortman J."/>
            <person name="Nusbaum C."/>
            <person name="Birren B."/>
        </authorList>
    </citation>
    <scope>NUCLEOTIDE SEQUENCE [LARGE SCALE GENOMIC DNA]</scope>
    <source>
        <strain evidence="1 2">VS20</strain>
    </source>
</reference>
<dbReference type="Proteomes" id="UP000030762">
    <property type="component" value="Unassembled WGS sequence"/>
</dbReference>
<sequence length="582" mass="64661">MTYTVDVRAKTGVFGRWVSRGLTLDGQRLSLHDGLVCRAAFDVKGATATPLASTPVDGYRLRVELASGQVLHLEVASEPLLAKLTMVLSNAASCAEYTPPATSTWSRLLSVASSIQQRPLPSSVVSSGVQVADVIAHVTRLRAIRASTFGCASPLALYEHLLALEADYVAHHRDNPAPTDAYPHLVYQLDTLPYALGTSSAGMDPTSKAFLGICGYCTTELASHQVHYHCIERRKVDCPNCREALPPGVYYKSRYDTVAFDTPLRDILNTCPHRKCRRRWSRQDMYRLHLLGDALLCAGCGNTVAYETYQIALFIQEYPLLQYDSLLTATGSYVSHVRTPRSLPRDGRWSSFEREMDALINAKRLTLKTFEVVSLCNSWLAALRMIQSHALGAFPIDLVQAMARDVAFIELVDPHLEYWTHPTVVAAAIRRYEHFMALKGPHLAPTVDVELVWRVHRLSLDSYAIYSRKLCKRVRPPYRHDARTPKEATNDYYATCAAWYKAYKTPYSSHVPDDAPSKMMQLLAHGDSRFHGVNESFAPSELQHASAFAQNSSDNKVTVSVIGSLVGTSIKAIHSPNHANEV</sequence>
<dbReference type="AlphaFoldDB" id="T0PXZ9"/>
<dbReference type="PANTHER" id="PTHR34365">
    <property type="entry name" value="ENOLASE (DUF1399)"/>
    <property type="match status" value="1"/>
</dbReference>
<proteinExistence type="predicted"/>
<dbReference type="PANTHER" id="PTHR34365:SF7">
    <property type="entry name" value="GLYCINE-RICH DOMAIN-CONTAINING PROTEIN 1"/>
    <property type="match status" value="1"/>
</dbReference>